<evidence type="ECO:0000313" key="3">
    <source>
        <dbReference type="Proteomes" id="UP000593890"/>
    </source>
</evidence>
<accession>A0A7I8D703</accession>
<protein>
    <submittedName>
        <fullName evidence="2">Uncharacterized protein</fullName>
    </submittedName>
</protein>
<proteinExistence type="predicted"/>
<dbReference type="Proteomes" id="UP000593890">
    <property type="component" value="Chromosome"/>
</dbReference>
<feature type="compositionally biased region" description="Pro residues" evidence="1">
    <location>
        <begin position="93"/>
        <end position="106"/>
    </location>
</feature>
<organism evidence="2 3">
    <name type="scientific">Solibaculum mannosilyticum</name>
    <dbReference type="NCBI Taxonomy" id="2780922"/>
    <lineage>
        <taxon>Bacteria</taxon>
        <taxon>Bacillati</taxon>
        <taxon>Bacillota</taxon>
        <taxon>Clostridia</taxon>
        <taxon>Eubacteriales</taxon>
        <taxon>Oscillospiraceae</taxon>
        <taxon>Solibaculum</taxon>
    </lineage>
</organism>
<feature type="compositionally biased region" description="Polar residues" evidence="1">
    <location>
        <begin position="37"/>
        <end position="49"/>
    </location>
</feature>
<evidence type="ECO:0000313" key="2">
    <source>
        <dbReference type="EMBL" id="BCI61269.1"/>
    </source>
</evidence>
<reference evidence="3" key="1">
    <citation type="submission" date="2020-07" db="EMBL/GenBank/DDBJ databases">
        <title>Complete genome sequencing of Clostridia bacterium strain 12CBH8.</title>
        <authorList>
            <person name="Sakamoto M."/>
            <person name="Murakami T."/>
            <person name="Mori H."/>
        </authorList>
    </citation>
    <scope>NUCLEOTIDE SEQUENCE [LARGE SCALE GENOMIC DNA]</scope>
    <source>
        <strain evidence="3">12CBH8</strain>
    </source>
</reference>
<feature type="region of interest" description="Disordered" evidence="1">
    <location>
        <begin position="21"/>
        <end position="106"/>
    </location>
</feature>
<keyword evidence="3" id="KW-1185">Reference proteome</keyword>
<dbReference type="EMBL" id="AP023321">
    <property type="protein sequence ID" value="BCI61269.1"/>
    <property type="molecule type" value="Genomic_DNA"/>
</dbReference>
<dbReference type="RefSeq" id="WP_215533131.1">
    <property type="nucleotide sequence ID" value="NZ_AP023321.1"/>
</dbReference>
<name>A0A7I8D703_9FIRM</name>
<gene>
    <name evidence="2" type="ORF">C12CBH8_19080</name>
</gene>
<evidence type="ECO:0000256" key="1">
    <source>
        <dbReference type="SAM" id="MobiDB-lite"/>
    </source>
</evidence>
<dbReference type="KEGG" id="sman:C12CBH8_19080"/>
<sequence length="241" mass="26377">MDHNDNVNSLIEQYKRDLMRYRQRSRTADETVPASAQPVSAPSTQTNASAPADPRPENSPSDWEQEAVPVKSPPQKEVPVPSVRDTLPQEMDPTPPEPTADFPPPVVTDPKEQTGIGYLRVEAKTARQALPVEGAYVVVRQVGEGEEVPLERIMYTDSEGKTPKIPLPTVPASLSMAPGTDHPYTEYIIQVDKPGYISVRDFNVPIYDGIVAIQPVELSPLPEGDRDGAIQDIYESAPTGL</sequence>
<dbReference type="AlphaFoldDB" id="A0A7I8D703"/>